<proteinExistence type="predicted"/>
<protein>
    <submittedName>
        <fullName evidence="1">Uncharacterized protein</fullName>
    </submittedName>
</protein>
<feature type="non-terminal residue" evidence="1">
    <location>
        <position position="1"/>
    </location>
</feature>
<dbReference type="EMBL" id="JAMKFB020000024">
    <property type="protein sequence ID" value="KAL0156261.1"/>
    <property type="molecule type" value="Genomic_DNA"/>
</dbReference>
<dbReference type="Proteomes" id="UP001529510">
    <property type="component" value="Unassembled WGS sequence"/>
</dbReference>
<accession>A0ABD0N5X4</accession>
<dbReference type="AlphaFoldDB" id="A0ABD0N5X4"/>
<dbReference type="Gene3D" id="2.130.10.10">
    <property type="entry name" value="YVTN repeat-like/Quinoprotein amine dehydrogenase"/>
    <property type="match status" value="1"/>
</dbReference>
<name>A0ABD0N5X4_CIRMR</name>
<organism evidence="1 2">
    <name type="scientific">Cirrhinus mrigala</name>
    <name type="common">Mrigala</name>
    <dbReference type="NCBI Taxonomy" id="683832"/>
    <lineage>
        <taxon>Eukaryota</taxon>
        <taxon>Metazoa</taxon>
        <taxon>Chordata</taxon>
        <taxon>Craniata</taxon>
        <taxon>Vertebrata</taxon>
        <taxon>Euteleostomi</taxon>
        <taxon>Actinopterygii</taxon>
        <taxon>Neopterygii</taxon>
        <taxon>Teleostei</taxon>
        <taxon>Ostariophysi</taxon>
        <taxon>Cypriniformes</taxon>
        <taxon>Cyprinidae</taxon>
        <taxon>Labeoninae</taxon>
        <taxon>Labeonini</taxon>
        <taxon>Cirrhinus</taxon>
    </lineage>
</organism>
<keyword evidence="2" id="KW-1185">Reference proteome</keyword>
<evidence type="ECO:0000313" key="1">
    <source>
        <dbReference type="EMBL" id="KAL0156261.1"/>
    </source>
</evidence>
<sequence>PVVTLWSTRSFELLCTVQISVPLHDASFCPFTANELTLIGSSAVVFTRIQTHDSTTELQVQKVGLPDAVGQAEVTSLCYNTRHILYTGTNSGHVCVWDCNTQRCFVTWEADGGEI</sequence>
<dbReference type="InterPro" id="IPR036322">
    <property type="entry name" value="WD40_repeat_dom_sf"/>
</dbReference>
<dbReference type="SUPFAM" id="SSF50978">
    <property type="entry name" value="WD40 repeat-like"/>
    <property type="match status" value="1"/>
</dbReference>
<dbReference type="InterPro" id="IPR015943">
    <property type="entry name" value="WD40/YVTN_repeat-like_dom_sf"/>
</dbReference>
<comment type="caution">
    <text evidence="1">The sequence shown here is derived from an EMBL/GenBank/DDBJ whole genome shotgun (WGS) entry which is preliminary data.</text>
</comment>
<feature type="non-terminal residue" evidence="1">
    <location>
        <position position="115"/>
    </location>
</feature>
<evidence type="ECO:0000313" key="2">
    <source>
        <dbReference type="Proteomes" id="UP001529510"/>
    </source>
</evidence>
<gene>
    <name evidence="1" type="ORF">M9458_047507</name>
</gene>
<reference evidence="1 2" key="1">
    <citation type="submission" date="2024-05" db="EMBL/GenBank/DDBJ databases">
        <title>Genome sequencing and assembly of Indian major carp, Cirrhinus mrigala (Hamilton, 1822).</title>
        <authorList>
            <person name="Mohindra V."/>
            <person name="Chowdhury L.M."/>
            <person name="Lal K."/>
            <person name="Jena J.K."/>
        </authorList>
    </citation>
    <scope>NUCLEOTIDE SEQUENCE [LARGE SCALE GENOMIC DNA]</scope>
    <source>
        <strain evidence="1">CM1030</strain>
        <tissue evidence="1">Blood</tissue>
    </source>
</reference>